<evidence type="ECO:0000313" key="9">
    <source>
        <dbReference type="EMBL" id="RGC13995.1"/>
    </source>
</evidence>
<dbReference type="EMBL" id="WWTN01000056">
    <property type="protein sequence ID" value="MZH58129.1"/>
    <property type="molecule type" value="Genomic_DNA"/>
</dbReference>
<dbReference type="Proteomes" id="UP000030008">
    <property type="component" value="Unassembled WGS sequence"/>
</dbReference>
<reference evidence="8 12" key="4">
    <citation type="submission" date="2020-02" db="EMBL/GenBank/DDBJ databases">
        <authorList>
            <person name="Kociolek L.K."/>
            <person name="Ozer E.A."/>
        </authorList>
    </citation>
    <scope>NUCLEOTIDE SEQUENCE [LARGE SCALE GENOMIC DNA]</scope>
    <source>
        <strain evidence="8 12">ATCC 14501</strain>
    </source>
</reference>
<protein>
    <submittedName>
        <fullName evidence="5">GntR family transcriptional regulator</fullName>
    </submittedName>
    <submittedName>
        <fullName evidence="7">UTRA domain-containing protein</fullName>
    </submittedName>
</protein>
<dbReference type="GO" id="GO:0003700">
    <property type="term" value="F:DNA-binding transcription factor activity"/>
    <property type="evidence" value="ECO:0007669"/>
    <property type="project" value="InterPro"/>
</dbReference>
<dbReference type="GO" id="GO:0045892">
    <property type="term" value="P:negative regulation of DNA-templated transcription"/>
    <property type="evidence" value="ECO:0007669"/>
    <property type="project" value="TreeGrafter"/>
</dbReference>
<dbReference type="SMART" id="SM00866">
    <property type="entry name" value="UTRA"/>
    <property type="match status" value="1"/>
</dbReference>
<dbReference type="EMBL" id="CP048838">
    <property type="protein sequence ID" value="QJA04984.1"/>
    <property type="molecule type" value="Genomic_DNA"/>
</dbReference>
<dbReference type="InterPro" id="IPR000524">
    <property type="entry name" value="Tscrpt_reg_HTH_GntR"/>
</dbReference>
<accession>A0A099I881</accession>
<dbReference type="Pfam" id="PF00392">
    <property type="entry name" value="GntR"/>
    <property type="match status" value="1"/>
</dbReference>
<sequence>MKESKPKYLEIADAIHQEIRQEIYKQGDKLPVERELQERFGASRMTIRHALQKLEQQGVVRIDRGRGAFVMDLMIQRSKEILGVTELMERKGLKCHSKVLHLERIKPDEHIREAMNLKETDEVYFLHRIRYANDEAIAVEYAHINALYCPGLEMFNFESFSLYDVFYEHYHLDLSWARDDIRADSIRGEDAHILLQAKSGPALIVYNTAYDLNNNPIEYTKTIYNYKMFTYTVVSTETSKKYKNK</sequence>
<proteinExistence type="predicted"/>
<dbReference type="Proteomes" id="UP000503330">
    <property type="component" value="Chromosome"/>
</dbReference>
<dbReference type="OrthoDB" id="457376at2"/>
<dbReference type="SMART" id="SM00345">
    <property type="entry name" value="HTH_GNTR"/>
    <property type="match status" value="1"/>
</dbReference>
<dbReference type="InterPro" id="IPR011663">
    <property type="entry name" value="UTRA"/>
</dbReference>
<dbReference type="Proteomes" id="UP001203972">
    <property type="component" value="Unassembled WGS sequence"/>
</dbReference>
<dbReference type="RefSeq" id="WP_002606518.1">
    <property type="nucleotide sequence ID" value="NZ_AP025565.1"/>
</dbReference>
<reference evidence="5 10" key="1">
    <citation type="submission" date="2014-08" db="EMBL/GenBank/DDBJ databases">
        <title>Clostridium innocuum, an unnegligible vancomycin-resistant pathogen causing extra-intestinal infections.</title>
        <authorList>
            <person name="Feng Y."/>
            <person name="Chiu C.-H."/>
        </authorList>
    </citation>
    <scope>NUCLEOTIDE SEQUENCE [LARGE SCALE GENOMIC DNA]</scope>
    <source>
        <strain evidence="5 10">AN88</strain>
    </source>
</reference>
<dbReference type="EMBL" id="JQIF01000020">
    <property type="protein sequence ID" value="KGJ54194.1"/>
    <property type="molecule type" value="Genomic_DNA"/>
</dbReference>
<evidence type="ECO:0000256" key="1">
    <source>
        <dbReference type="ARBA" id="ARBA00023015"/>
    </source>
</evidence>
<reference evidence="9 11" key="2">
    <citation type="submission" date="2018-08" db="EMBL/GenBank/DDBJ databases">
        <title>A genome reference for cultivated species of the human gut microbiota.</title>
        <authorList>
            <person name="Zou Y."/>
            <person name="Xue W."/>
            <person name="Luo G."/>
        </authorList>
    </citation>
    <scope>NUCLEOTIDE SEQUENCE [LARGE SCALE GENOMIC DNA]</scope>
    <source>
        <strain evidence="9 11">OF01-2LB</strain>
    </source>
</reference>
<dbReference type="InterPro" id="IPR036388">
    <property type="entry name" value="WH-like_DNA-bd_sf"/>
</dbReference>
<dbReference type="SUPFAM" id="SSF46785">
    <property type="entry name" value="Winged helix' DNA-binding domain"/>
    <property type="match status" value="1"/>
</dbReference>
<evidence type="ECO:0000259" key="4">
    <source>
        <dbReference type="PROSITE" id="PS50949"/>
    </source>
</evidence>
<gene>
    <name evidence="5" type="ORF">CIAN88_04860</name>
    <name evidence="9" type="ORF">DXA38_15220</name>
    <name evidence="8" type="ORF">G4D54_22355</name>
    <name evidence="7" type="ORF">GT664_20800</name>
    <name evidence="6" type="ORF">MKC95_13435</name>
</gene>
<evidence type="ECO:0000313" key="8">
    <source>
        <dbReference type="EMBL" id="QJA04984.1"/>
    </source>
</evidence>
<evidence type="ECO:0000256" key="3">
    <source>
        <dbReference type="ARBA" id="ARBA00023163"/>
    </source>
</evidence>
<dbReference type="AlphaFoldDB" id="A0A099I881"/>
<dbReference type="GO" id="GO:0003677">
    <property type="term" value="F:DNA binding"/>
    <property type="evidence" value="ECO:0007669"/>
    <property type="project" value="UniProtKB-KW"/>
</dbReference>
<keyword evidence="2" id="KW-0238">DNA-binding</keyword>
<dbReference type="PROSITE" id="PS50949">
    <property type="entry name" value="HTH_GNTR"/>
    <property type="match status" value="1"/>
</dbReference>
<dbReference type="GeneID" id="61928342"/>
<organism evidence="5 10">
    <name type="scientific">Clostridium innocuum</name>
    <dbReference type="NCBI Taxonomy" id="1522"/>
    <lineage>
        <taxon>Bacteria</taxon>
        <taxon>Bacillati</taxon>
        <taxon>Bacillota</taxon>
        <taxon>Clostridia</taxon>
        <taxon>Eubacteriales</taxon>
        <taxon>Clostridiaceae</taxon>
        <taxon>Clostridium</taxon>
    </lineage>
</organism>
<keyword evidence="1" id="KW-0805">Transcription regulation</keyword>
<dbReference type="PRINTS" id="PR00035">
    <property type="entry name" value="HTHGNTR"/>
</dbReference>
<dbReference type="EMBL" id="JAKTMA010000023">
    <property type="protein sequence ID" value="MCR0233770.1"/>
    <property type="molecule type" value="Genomic_DNA"/>
</dbReference>
<dbReference type="InterPro" id="IPR050679">
    <property type="entry name" value="Bact_HTH_transcr_reg"/>
</dbReference>
<dbReference type="Proteomes" id="UP000604383">
    <property type="component" value="Unassembled WGS sequence"/>
</dbReference>
<reference evidence="7" key="3">
    <citation type="journal article" date="2019" name="Nat. Med.">
        <title>A library of human gut bacterial isolates paired with longitudinal multiomics data enables mechanistic microbiome research.</title>
        <authorList>
            <person name="Poyet M."/>
            <person name="Groussin M."/>
            <person name="Gibbons S.M."/>
            <person name="Avila-Pacheco J."/>
            <person name="Jiang X."/>
            <person name="Kearney S.M."/>
            <person name="Perrotta A.R."/>
            <person name="Berdy B."/>
            <person name="Zhao S."/>
            <person name="Lieberman T.D."/>
            <person name="Swanson P.K."/>
            <person name="Smith M."/>
            <person name="Roesemann S."/>
            <person name="Alexander J.E."/>
            <person name="Rich S.A."/>
            <person name="Livny J."/>
            <person name="Vlamakis H."/>
            <person name="Clish C."/>
            <person name="Bullock K."/>
            <person name="Deik A."/>
            <person name="Scott J."/>
            <person name="Pierce K.A."/>
            <person name="Xavier R.J."/>
            <person name="Alm E.J."/>
        </authorList>
    </citation>
    <scope>NUCLEOTIDE SEQUENCE</scope>
    <source>
        <strain evidence="7">BIOML-A12</strain>
    </source>
</reference>
<dbReference type="Pfam" id="PF07702">
    <property type="entry name" value="UTRA"/>
    <property type="match status" value="1"/>
</dbReference>
<reference evidence="6" key="5">
    <citation type="journal article" date="2022" name="Clin. Infect. Dis.">
        <title>Association between Clostridium innocuum and antibiotic-associated diarrhea in adults and children: A cross-sectional study and comparative genomics analysis.</title>
        <authorList>
            <person name="Cherny K.E."/>
            <person name="Muscat E.B."/>
            <person name="Balaji A."/>
            <person name="Mukherjee J."/>
            <person name="Ozer E.A."/>
            <person name="Angarone M.P."/>
            <person name="Hauser A.R."/>
            <person name="Sichel J.S."/>
            <person name="Amponsah E."/>
            <person name="Kociolek L.K."/>
        </authorList>
    </citation>
    <scope>NUCLEOTIDE SEQUENCE</scope>
    <source>
        <strain evidence="6">NU1-AC-029v</strain>
    </source>
</reference>
<dbReference type="CDD" id="cd07377">
    <property type="entry name" value="WHTH_GntR"/>
    <property type="match status" value="1"/>
</dbReference>
<dbReference type="EMBL" id="QVEV01000025">
    <property type="protein sequence ID" value="RGC13995.1"/>
    <property type="molecule type" value="Genomic_DNA"/>
</dbReference>
<dbReference type="PANTHER" id="PTHR44846">
    <property type="entry name" value="MANNOSYL-D-GLYCERATE TRANSPORT/METABOLISM SYSTEM REPRESSOR MNGR-RELATED"/>
    <property type="match status" value="1"/>
</dbReference>
<dbReference type="InterPro" id="IPR028978">
    <property type="entry name" value="Chorismate_lyase_/UTRA_dom_sf"/>
</dbReference>
<evidence type="ECO:0000256" key="2">
    <source>
        <dbReference type="ARBA" id="ARBA00023125"/>
    </source>
</evidence>
<feature type="domain" description="HTH gntR-type" evidence="4">
    <location>
        <begin position="5"/>
        <end position="73"/>
    </location>
</feature>
<dbReference type="PANTHER" id="PTHR44846:SF1">
    <property type="entry name" value="MANNOSYL-D-GLYCERATE TRANSPORT_METABOLISM SYSTEM REPRESSOR MNGR-RELATED"/>
    <property type="match status" value="1"/>
</dbReference>
<keyword evidence="3" id="KW-0804">Transcription</keyword>
<evidence type="ECO:0000313" key="10">
    <source>
        <dbReference type="Proteomes" id="UP000030008"/>
    </source>
</evidence>
<evidence type="ECO:0000313" key="7">
    <source>
        <dbReference type="EMBL" id="MZH58129.1"/>
    </source>
</evidence>
<dbReference type="Proteomes" id="UP000260025">
    <property type="component" value="Unassembled WGS sequence"/>
</dbReference>
<dbReference type="SUPFAM" id="SSF64288">
    <property type="entry name" value="Chorismate lyase-like"/>
    <property type="match status" value="1"/>
</dbReference>
<evidence type="ECO:0000313" key="5">
    <source>
        <dbReference type="EMBL" id="KGJ54194.1"/>
    </source>
</evidence>
<name>A0A099I881_CLOIN</name>
<evidence type="ECO:0000313" key="6">
    <source>
        <dbReference type="EMBL" id="MCR0233770.1"/>
    </source>
</evidence>
<evidence type="ECO:0000313" key="11">
    <source>
        <dbReference type="Proteomes" id="UP000260025"/>
    </source>
</evidence>
<dbReference type="Gene3D" id="1.10.10.10">
    <property type="entry name" value="Winged helix-like DNA-binding domain superfamily/Winged helix DNA-binding domain"/>
    <property type="match status" value="1"/>
</dbReference>
<dbReference type="InterPro" id="IPR036390">
    <property type="entry name" value="WH_DNA-bd_sf"/>
</dbReference>
<evidence type="ECO:0000313" key="12">
    <source>
        <dbReference type="Proteomes" id="UP000503330"/>
    </source>
</evidence>
<dbReference type="Gene3D" id="3.40.1410.10">
    <property type="entry name" value="Chorismate lyase-like"/>
    <property type="match status" value="1"/>
</dbReference>